<evidence type="ECO:0000313" key="4">
    <source>
        <dbReference type="Proteomes" id="UP001175271"/>
    </source>
</evidence>
<keyword evidence="2" id="KW-0325">Glycoprotein</keyword>
<protein>
    <recommendedName>
        <fullName evidence="5">Protein quiver</fullName>
    </recommendedName>
</protein>
<sequence>MTTSALLAEEPPASLAWWSCIHEKMTAASGLLLFVVLVLPRIADSISCYHCISQLKLSSEEMSSRTTMRVFLNEVYNVPPAHPLCADSSDLEFSTLPTYNCTKGECIKITMNSGDLNLVIRGCDLKIYKKSVIPQKDLRCDPKTSPSVCSCGSDLCNATPTTRPLLSPSNSFFLSALMNIILCWYLF</sequence>
<name>A0AA39H1F6_9BILA</name>
<accession>A0AA39H1F6</accession>
<evidence type="ECO:0008006" key="5">
    <source>
        <dbReference type="Google" id="ProtNLM"/>
    </source>
</evidence>
<keyword evidence="1" id="KW-0732">Signal</keyword>
<dbReference type="GO" id="GO:0032222">
    <property type="term" value="P:regulation of synaptic transmission, cholinergic"/>
    <property type="evidence" value="ECO:0007669"/>
    <property type="project" value="InterPro"/>
</dbReference>
<evidence type="ECO:0000256" key="2">
    <source>
        <dbReference type="ARBA" id="ARBA00023180"/>
    </source>
</evidence>
<organism evidence="3 4">
    <name type="scientific">Steinernema hermaphroditum</name>
    <dbReference type="NCBI Taxonomy" id="289476"/>
    <lineage>
        <taxon>Eukaryota</taxon>
        <taxon>Metazoa</taxon>
        <taxon>Ecdysozoa</taxon>
        <taxon>Nematoda</taxon>
        <taxon>Chromadorea</taxon>
        <taxon>Rhabditida</taxon>
        <taxon>Tylenchina</taxon>
        <taxon>Panagrolaimomorpha</taxon>
        <taxon>Strongyloidoidea</taxon>
        <taxon>Steinernematidae</taxon>
        <taxon>Steinernema</taxon>
    </lineage>
</organism>
<dbReference type="InterPro" id="IPR031424">
    <property type="entry name" value="QVR-like"/>
</dbReference>
<gene>
    <name evidence="3" type="ORF">QR680_001509</name>
</gene>
<evidence type="ECO:0000313" key="3">
    <source>
        <dbReference type="EMBL" id="KAK0395967.1"/>
    </source>
</evidence>
<dbReference type="Pfam" id="PF17064">
    <property type="entry name" value="QVR"/>
    <property type="match status" value="1"/>
</dbReference>
<reference evidence="3" key="1">
    <citation type="submission" date="2023-06" db="EMBL/GenBank/DDBJ databases">
        <title>Genomic analysis of the entomopathogenic nematode Steinernema hermaphroditum.</title>
        <authorList>
            <person name="Schwarz E.M."/>
            <person name="Heppert J.K."/>
            <person name="Baniya A."/>
            <person name="Schwartz H.T."/>
            <person name="Tan C.-H."/>
            <person name="Antoshechkin I."/>
            <person name="Sternberg P.W."/>
            <person name="Goodrich-Blair H."/>
            <person name="Dillman A.R."/>
        </authorList>
    </citation>
    <scope>NUCLEOTIDE SEQUENCE</scope>
    <source>
        <strain evidence="3">PS9179</strain>
        <tissue evidence="3">Whole animal</tissue>
    </source>
</reference>
<keyword evidence="4" id="KW-1185">Reference proteome</keyword>
<evidence type="ECO:0000256" key="1">
    <source>
        <dbReference type="ARBA" id="ARBA00022729"/>
    </source>
</evidence>
<dbReference type="AlphaFoldDB" id="A0AA39H1F6"/>
<comment type="caution">
    <text evidence="3">The sequence shown here is derived from an EMBL/GenBank/DDBJ whole genome shotgun (WGS) entry which is preliminary data.</text>
</comment>
<proteinExistence type="predicted"/>
<dbReference type="Proteomes" id="UP001175271">
    <property type="component" value="Unassembled WGS sequence"/>
</dbReference>
<dbReference type="GO" id="GO:0030431">
    <property type="term" value="P:sleep"/>
    <property type="evidence" value="ECO:0007669"/>
    <property type="project" value="InterPro"/>
</dbReference>
<dbReference type="EMBL" id="JAUCMV010000005">
    <property type="protein sequence ID" value="KAK0395967.1"/>
    <property type="molecule type" value="Genomic_DNA"/>
</dbReference>